<keyword evidence="1" id="KW-0732">Signal</keyword>
<evidence type="ECO:0000256" key="1">
    <source>
        <dbReference type="SAM" id="SignalP"/>
    </source>
</evidence>
<evidence type="ECO:0000313" key="3">
    <source>
        <dbReference type="Proteomes" id="UP000277424"/>
    </source>
</evidence>
<feature type="signal peptide" evidence="1">
    <location>
        <begin position="1"/>
        <end position="24"/>
    </location>
</feature>
<comment type="caution">
    <text evidence="2">The sequence shown here is derived from an EMBL/GenBank/DDBJ whole genome shotgun (WGS) entry which is preliminary data.</text>
</comment>
<dbReference type="EMBL" id="RBIG01000002">
    <property type="protein sequence ID" value="RKQ70519.1"/>
    <property type="molecule type" value="Genomic_DNA"/>
</dbReference>
<dbReference type="Proteomes" id="UP000277424">
    <property type="component" value="Unassembled WGS sequence"/>
</dbReference>
<dbReference type="InterPro" id="IPR025514">
    <property type="entry name" value="DUF4402"/>
</dbReference>
<evidence type="ECO:0000313" key="2">
    <source>
        <dbReference type="EMBL" id="RKQ70519.1"/>
    </source>
</evidence>
<protein>
    <submittedName>
        <fullName evidence="2">Uncharacterized protein DUF4402</fullName>
    </submittedName>
</protein>
<dbReference type="Pfam" id="PF14352">
    <property type="entry name" value="DUF4402"/>
    <property type="match status" value="1"/>
</dbReference>
<accession>A0A420WHW2</accession>
<sequence>MAAIALSGAVAAFACPAGFLPAAAQTVVELDPLSFGTFVVPSNAAVSTLTVPLNGSVSTTGSIIALTQGIAGRYRVGGLPGNAIVDIDITAAPLFGPALPPSQYFQITAFDHPPTVTTNASGTATFRLGATLSTSGSGVPYTDSTYTGTIDVTVTLQ</sequence>
<name>A0A420WHW2_9PROT</name>
<dbReference type="AlphaFoldDB" id="A0A420WHW2"/>
<reference evidence="2 3" key="1">
    <citation type="submission" date="2018-10" db="EMBL/GenBank/DDBJ databases">
        <title>Comparative analysis of microorganisms from saline springs in Andes Mountain Range, Colombia.</title>
        <authorList>
            <person name="Rubin E."/>
        </authorList>
    </citation>
    <scope>NUCLEOTIDE SEQUENCE [LARGE SCALE GENOMIC DNA]</scope>
    <source>
        <strain evidence="2 3">USBA 36</strain>
    </source>
</reference>
<gene>
    <name evidence="2" type="ORF">BCL74_2467</name>
</gene>
<proteinExistence type="predicted"/>
<organism evidence="2 3">
    <name type="scientific">Oceanibaculum indicum</name>
    <dbReference type="NCBI Taxonomy" id="526216"/>
    <lineage>
        <taxon>Bacteria</taxon>
        <taxon>Pseudomonadati</taxon>
        <taxon>Pseudomonadota</taxon>
        <taxon>Alphaproteobacteria</taxon>
        <taxon>Rhodospirillales</taxon>
        <taxon>Oceanibaculaceae</taxon>
        <taxon>Oceanibaculum</taxon>
    </lineage>
</organism>
<feature type="chain" id="PRO_5019391677" evidence="1">
    <location>
        <begin position="25"/>
        <end position="157"/>
    </location>
</feature>
<dbReference type="RefSeq" id="WP_008944172.1">
    <property type="nucleotide sequence ID" value="NZ_RBIG01000002.1"/>
</dbReference>